<sequence length="448" mass="51272">MDNYSDAGDISFVRHEEIRDSLMPLVNDAVEKIKKQFLESRASATFINAVKSATYRDSDVIRVVAEFDGAVMSFENMSVEQMKFTLQSYADKTKSALQDSAMNLDRVLSLQAKLSASETANKRLSDSLANLENFLVTTLETVGQREVTRINSVKETDQMNSRLTSEKKALSSKLAETTKQLNDKAAMLRQLEVSSQELKSDLEEESRRANKASDELTITRRMLEETRQREESLREKLQEVEECRRQEANARKHEGHEAQAQVARLQRDMQKLVDDHAKQMTDRESYHRKKNREVVDDCNEQLRKHKAQAKDAVIKACSETERFREERDLYFEKYKELLTDLNNHKDKITSAVQSKLIEHHRRIFSEMNAERAKTTRAMQQPIRQLPSPHLGPALMDDLQSTASSSDHQAIQDENTRPAPQAVSTRRGVPKVARSFSAVGRFPGAVNRR</sequence>
<reference evidence="3" key="1">
    <citation type="journal article" date="2013" name="Genetics">
        <title>The draft genome and transcriptome of Panagrellus redivivus are shaped by the harsh demands of a free-living lifestyle.</title>
        <authorList>
            <person name="Srinivasan J."/>
            <person name="Dillman A.R."/>
            <person name="Macchietto M.G."/>
            <person name="Heikkinen L."/>
            <person name="Lakso M."/>
            <person name="Fracchia K.M."/>
            <person name="Antoshechkin I."/>
            <person name="Mortazavi A."/>
            <person name="Wong G."/>
            <person name="Sternberg P.W."/>
        </authorList>
    </citation>
    <scope>NUCLEOTIDE SEQUENCE [LARGE SCALE GENOMIC DNA]</scope>
    <source>
        <strain evidence="3">MT8872</strain>
    </source>
</reference>
<keyword evidence="1" id="KW-0175">Coiled coil</keyword>
<feature type="region of interest" description="Disordered" evidence="2">
    <location>
        <begin position="384"/>
        <end position="430"/>
    </location>
</feature>
<evidence type="ECO:0000313" key="3">
    <source>
        <dbReference type="Proteomes" id="UP000492821"/>
    </source>
</evidence>
<evidence type="ECO:0000313" key="4">
    <source>
        <dbReference type="WBParaSite" id="Pan_g12742.t1"/>
    </source>
</evidence>
<proteinExistence type="predicted"/>
<keyword evidence="3" id="KW-1185">Reference proteome</keyword>
<dbReference type="AlphaFoldDB" id="A0A7E4UUM5"/>
<organism evidence="3 4">
    <name type="scientific">Panagrellus redivivus</name>
    <name type="common">Microworm</name>
    <dbReference type="NCBI Taxonomy" id="6233"/>
    <lineage>
        <taxon>Eukaryota</taxon>
        <taxon>Metazoa</taxon>
        <taxon>Ecdysozoa</taxon>
        <taxon>Nematoda</taxon>
        <taxon>Chromadorea</taxon>
        <taxon>Rhabditida</taxon>
        <taxon>Tylenchina</taxon>
        <taxon>Panagrolaimomorpha</taxon>
        <taxon>Panagrolaimoidea</taxon>
        <taxon>Panagrolaimidae</taxon>
        <taxon>Panagrellus</taxon>
    </lineage>
</organism>
<reference evidence="4" key="2">
    <citation type="submission" date="2020-10" db="UniProtKB">
        <authorList>
            <consortium name="WormBaseParasite"/>
        </authorList>
    </citation>
    <scope>IDENTIFICATION</scope>
</reference>
<protein>
    <submittedName>
        <fullName evidence="4">FAM184 domain-containing protein</fullName>
    </submittedName>
</protein>
<feature type="compositionally biased region" description="Polar residues" evidence="2">
    <location>
        <begin position="398"/>
        <end position="408"/>
    </location>
</feature>
<dbReference type="Proteomes" id="UP000492821">
    <property type="component" value="Unassembled WGS sequence"/>
</dbReference>
<accession>A0A7E4UUM5</accession>
<evidence type="ECO:0000256" key="1">
    <source>
        <dbReference type="SAM" id="Coils"/>
    </source>
</evidence>
<evidence type="ECO:0000256" key="2">
    <source>
        <dbReference type="SAM" id="MobiDB-lite"/>
    </source>
</evidence>
<name>A0A7E4UUM5_PANRE</name>
<feature type="coiled-coil region" evidence="1">
    <location>
        <begin position="160"/>
        <end position="315"/>
    </location>
</feature>
<dbReference type="WBParaSite" id="Pan_g12742.t1">
    <property type="protein sequence ID" value="Pan_g12742.t1"/>
    <property type="gene ID" value="Pan_g12742"/>
</dbReference>